<reference evidence="3" key="1">
    <citation type="journal article" date="2013" name="Science">
        <title>The Amborella genome and the evolution of flowering plants.</title>
        <authorList>
            <consortium name="Amborella Genome Project"/>
        </authorList>
    </citation>
    <scope>NUCLEOTIDE SEQUENCE [LARGE SCALE GENOMIC DNA]</scope>
</reference>
<protein>
    <submittedName>
        <fullName evidence="2">Uncharacterized protein</fullName>
    </submittedName>
</protein>
<dbReference type="Proteomes" id="UP000017836">
    <property type="component" value="Unassembled WGS sequence"/>
</dbReference>
<feature type="region of interest" description="Disordered" evidence="1">
    <location>
        <begin position="44"/>
        <end position="105"/>
    </location>
</feature>
<evidence type="ECO:0000313" key="3">
    <source>
        <dbReference type="Proteomes" id="UP000017836"/>
    </source>
</evidence>
<feature type="compositionally biased region" description="Polar residues" evidence="1">
    <location>
        <begin position="92"/>
        <end position="105"/>
    </location>
</feature>
<keyword evidence="3" id="KW-1185">Reference proteome</keyword>
<feature type="compositionally biased region" description="Polar residues" evidence="1">
    <location>
        <begin position="67"/>
        <end position="79"/>
    </location>
</feature>
<proteinExistence type="predicted"/>
<organism evidence="2 3">
    <name type="scientific">Amborella trichopoda</name>
    <dbReference type="NCBI Taxonomy" id="13333"/>
    <lineage>
        <taxon>Eukaryota</taxon>
        <taxon>Viridiplantae</taxon>
        <taxon>Streptophyta</taxon>
        <taxon>Embryophyta</taxon>
        <taxon>Tracheophyta</taxon>
        <taxon>Spermatophyta</taxon>
        <taxon>Magnoliopsida</taxon>
        <taxon>Amborellales</taxon>
        <taxon>Amborellaceae</taxon>
        <taxon>Amborella</taxon>
    </lineage>
</organism>
<gene>
    <name evidence="2" type="ORF">AMTR_s00057p00218690</name>
</gene>
<name>U5CUQ5_AMBTC</name>
<dbReference type="AlphaFoldDB" id="U5CUQ5"/>
<evidence type="ECO:0000256" key="1">
    <source>
        <dbReference type="SAM" id="MobiDB-lite"/>
    </source>
</evidence>
<evidence type="ECO:0000313" key="2">
    <source>
        <dbReference type="EMBL" id="ERN17016.1"/>
    </source>
</evidence>
<sequence length="105" mass="10783">MGGLPPPQPKAAQAWGTKFGLRAGPGLRSGFWAGPAWPYMIELMSTSPPLGPGKDTQSKSRAGSGPGPSTSQAQAQAQYPTKPVTTPRGLSPHSNLSQAQATLTS</sequence>
<accession>U5CUQ5</accession>
<dbReference type="EMBL" id="KI392405">
    <property type="protein sequence ID" value="ERN17016.1"/>
    <property type="molecule type" value="Genomic_DNA"/>
</dbReference>
<dbReference type="HOGENOM" id="CLU_2240228_0_0_1"/>
<dbReference type="Gramene" id="ERN17016">
    <property type="protein sequence ID" value="ERN17016"/>
    <property type="gene ID" value="AMTR_s00057p00218690"/>
</dbReference>